<dbReference type="GO" id="GO:0008198">
    <property type="term" value="F:ferrous iron binding"/>
    <property type="evidence" value="ECO:0007669"/>
    <property type="project" value="InterPro"/>
</dbReference>
<dbReference type="GO" id="GO:0016702">
    <property type="term" value="F:oxidoreductase activity, acting on single donors with incorporation of molecular oxygen, incorporation of two atoms of oxygen"/>
    <property type="evidence" value="ECO:0007669"/>
    <property type="project" value="UniProtKB-ARBA"/>
</dbReference>
<dbReference type="RefSeq" id="WP_133829251.1">
    <property type="nucleotide sequence ID" value="NZ_BAABHR010000020.1"/>
</dbReference>
<evidence type="ECO:0000256" key="1">
    <source>
        <dbReference type="SAM" id="MobiDB-lite"/>
    </source>
</evidence>
<comment type="caution">
    <text evidence="3">The sequence shown here is derived from an EMBL/GenBank/DDBJ whole genome shotgun (WGS) entry which is preliminary data.</text>
</comment>
<dbReference type="Proteomes" id="UP000295705">
    <property type="component" value="Unassembled WGS sequence"/>
</dbReference>
<keyword evidence="4" id="KW-1185">Reference proteome</keyword>
<feature type="compositionally biased region" description="Low complexity" evidence="1">
    <location>
        <begin position="22"/>
        <end position="34"/>
    </location>
</feature>
<dbReference type="AlphaFoldDB" id="A0A4R6V273"/>
<keyword evidence="3" id="KW-0560">Oxidoreductase</keyword>
<reference evidence="3 4" key="1">
    <citation type="submission" date="2019-03" db="EMBL/GenBank/DDBJ databases">
        <title>Genomic Encyclopedia of Type Strains, Phase IV (KMG-IV): sequencing the most valuable type-strain genomes for metagenomic binning, comparative biology and taxonomic classification.</title>
        <authorList>
            <person name="Goeker M."/>
        </authorList>
    </citation>
    <scope>NUCLEOTIDE SEQUENCE [LARGE SCALE GENOMIC DNA]</scope>
    <source>
        <strain evidence="3 4">DSM 45775</strain>
    </source>
</reference>
<feature type="domain" description="Extradiol ring-cleavage dioxygenase class III enzyme subunit B" evidence="2">
    <location>
        <begin position="46"/>
        <end position="319"/>
    </location>
</feature>
<evidence type="ECO:0000259" key="2">
    <source>
        <dbReference type="Pfam" id="PF02900"/>
    </source>
</evidence>
<organism evidence="3 4">
    <name type="scientific">Actinomycetospora succinea</name>
    <dbReference type="NCBI Taxonomy" id="663603"/>
    <lineage>
        <taxon>Bacteria</taxon>
        <taxon>Bacillati</taxon>
        <taxon>Actinomycetota</taxon>
        <taxon>Actinomycetes</taxon>
        <taxon>Pseudonocardiales</taxon>
        <taxon>Pseudonocardiaceae</taxon>
        <taxon>Actinomycetospora</taxon>
    </lineage>
</organism>
<accession>A0A4R6V273</accession>
<dbReference type="SUPFAM" id="SSF53213">
    <property type="entry name" value="LigB-like"/>
    <property type="match status" value="1"/>
</dbReference>
<proteinExistence type="predicted"/>
<dbReference type="EMBL" id="SNYO01000010">
    <property type="protein sequence ID" value="TDQ50184.1"/>
    <property type="molecule type" value="Genomic_DNA"/>
</dbReference>
<dbReference type="OrthoDB" id="1676816at2"/>
<dbReference type="InterPro" id="IPR004183">
    <property type="entry name" value="Xdiol_dOase_suB"/>
</dbReference>
<dbReference type="Gene3D" id="3.40.830.10">
    <property type="entry name" value="LigB-like"/>
    <property type="match status" value="1"/>
</dbReference>
<keyword evidence="3" id="KW-0223">Dioxygenase</keyword>
<evidence type="ECO:0000313" key="4">
    <source>
        <dbReference type="Proteomes" id="UP000295705"/>
    </source>
</evidence>
<dbReference type="Pfam" id="PF02900">
    <property type="entry name" value="LigB"/>
    <property type="match status" value="1"/>
</dbReference>
<protein>
    <submittedName>
        <fullName evidence="3">2-aminophenol/2-amino-5-chlorophenol 1,6-dioxygenase beta subunit</fullName>
    </submittedName>
</protein>
<sequence length="328" mass="35539">MARVFHATAGSGRSASRRAARTEPAPAAAPSTTSGSGGRGGIVAGYLAPHPPHLVYAENPPQNEPRSTGGWEVLRWGYEELRRRLRAHAPDVLVVHAPHWITMVGHHVNCVPNPRGVSVEPIFPHLFRYHYDFRTDVDLAEAIVEEGARAGLVTSAMREDGVRVDYATIGALHLANPDWDLPVVSLSANNNPYFYSDASLAEMETLGEATRKAIEKTGRRAVLLASNSLSHLHWDAEPDLPEDMGVERPFTHAQYAGDMELLRTIREGPTSRLKEAVPAHIEATSSETKAGSLTWLMAAMGWPAIAGDVLAYGTVIATGNAVVEWVPT</sequence>
<feature type="region of interest" description="Disordered" evidence="1">
    <location>
        <begin position="1"/>
        <end position="43"/>
    </location>
</feature>
<evidence type="ECO:0000313" key="3">
    <source>
        <dbReference type="EMBL" id="TDQ50184.1"/>
    </source>
</evidence>
<name>A0A4R6V273_9PSEU</name>
<gene>
    <name evidence="3" type="ORF">EV188_110181</name>
</gene>